<evidence type="ECO:0000256" key="4">
    <source>
        <dbReference type="ARBA" id="ARBA00022692"/>
    </source>
</evidence>
<protein>
    <submittedName>
        <fullName evidence="10">Efflux transporter outer membrane subunit</fullName>
    </submittedName>
</protein>
<evidence type="ECO:0000256" key="9">
    <source>
        <dbReference type="RuleBase" id="RU362097"/>
    </source>
</evidence>
<dbReference type="PANTHER" id="PTHR30203">
    <property type="entry name" value="OUTER MEMBRANE CATION EFFLUX PROTEIN"/>
    <property type="match status" value="1"/>
</dbReference>
<proteinExistence type="inferred from homology"/>
<dbReference type="NCBIfam" id="TIGR01845">
    <property type="entry name" value="outer_NodT"/>
    <property type="match status" value="1"/>
</dbReference>
<comment type="similarity">
    <text evidence="2 9">Belongs to the outer membrane factor (OMF) (TC 1.B.17) family.</text>
</comment>
<evidence type="ECO:0000256" key="6">
    <source>
        <dbReference type="ARBA" id="ARBA00023136"/>
    </source>
</evidence>
<keyword evidence="5 9" id="KW-0732">Signal</keyword>
<evidence type="ECO:0000313" key="10">
    <source>
        <dbReference type="EMBL" id="NGZ83136.1"/>
    </source>
</evidence>
<feature type="chain" id="PRO_5044971528" evidence="9">
    <location>
        <begin position="26"/>
        <end position="479"/>
    </location>
</feature>
<keyword evidence="11" id="KW-1185">Reference proteome</keyword>
<comment type="subcellular location">
    <subcellularLocation>
        <location evidence="9">Cell membrane</location>
        <topology evidence="9">Lipid-anchor</topology>
    </subcellularLocation>
    <subcellularLocation>
        <location evidence="1">Membrane</location>
    </subcellularLocation>
</comment>
<dbReference type="EMBL" id="JAADJT010000001">
    <property type="protein sequence ID" value="NGZ83136.1"/>
    <property type="molecule type" value="Genomic_DNA"/>
</dbReference>
<keyword evidence="3 9" id="KW-1134">Transmembrane beta strand</keyword>
<dbReference type="PANTHER" id="PTHR30203:SF20">
    <property type="entry name" value="MULTIDRUG RESISTANCE OUTER MEMBRANE PROTEIN MDTP-RELATED"/>
    <property type="match status" value="1"/>
</dbReference>
<dbReference type="Gene3D" id="2.20.200.10">
    <property type="entry name" value="Outer membrane efflux proteins (OEP)"/>
    <property type="match status" value="1"/>
</dbReference>
<evidence type="ECO:0000313" key="11">
    <source>
        <dbReference type="Proteomes" id="UP000666369"/>
    </source>
</evidence>
<reference evidence="11" key="1">
    <citation type="submission" date="2023-07" db="EMBL/GenBank/DDBJ databases">
        <title>Duganella aceri sp. nov., isolated from tree sap.</title>
        <authorList>
            <person name="Kim I.S."/>
        </authorList>
    </citation>
    <scope>NUCLEOTIDE SEQUENCE [LARGE SCALE GENOMIC DNA]</scope>
    <source>
        <strain evidence="11">SAP-35</strain>
    </source>
</reference>
<dbReference type="InterPro" id="IPR006311">
    <property type="entry name" value="TAT_signal"/>
</dbReference>
<organism evidence="10 11">
    <name type="scientific">Duganella aceris</name>
    <dbReference type="NCBI Taxonomy" id="2703883"/>
    <lineage>
        <taxon>Bacteria</taxon>
        <taxon>Pseudomonadati</taxon>
        <taxon>Pseudomonadota</taxon>
        <taxon>Betaproteobacteria</taxon>
        <taxon>Burkholderiales</taxon>
        <taxon>Oxalobacteraceae</taxon>
        <taxon>Telluria group</taxon>
        <taxon>Duganella</taxon>
    </lineage>
</organism>
<dbReference type="InterPro" id="IPR010131">
    <property type="entry name" value="MdtP/NodT-like"/>
</dbReference>
<sequence>MSTTPIFRRAALAAAVALAAGCASDAGLKPQARMRDADQLQATATLARAQVSPAAWPARDWWRRYSDPQLDRLVDEALAASPSMRIAEARVRQAAAAAGIAGAALSPQVTGAARSNRVAYSENSNVPKPLAGSWKWSNEASLNFSHELDFWGKNQATLDAAMGREKAAEVEVEAARLVLTVGITQTYLRLSQLYAQRDLGEDVLRQRRQVLELTERRVAASIDSQADLKQAQLAIPLARTELATADEAIALVRAQLAALLGAGPDRGAAIERPQLKLARPAAVPAMLPSVLLARRPDVVAQRWRVESLGRDIDAAKAQFYPSINLNGLIGLQSLGFSHLLQGGSMIAGAGAGLSLPIFDGGRLRGNLALRNADYDVAVEAYNQTLIEALRDVVSQLVSIEWLGERGTLQAQALETAQQAYDLSLRRYRSGVGNYLQVLASQIQVLQQQRAQIDLDTRAFDLDMQLARALGGGYSTPSSR</sequence>
<dbReference type="InterPro" id="IPR003423">
    <property type="entry name" value="OMP_efflux"/>
</dbReference>
<dbReference type="Proteomes" id="UP000666369">
    <property type="component" value="Unassembled WGS sequence"/>
</dbReference>
<dbReference type="SUPFAM" id="SSF56954">
    <property type="entry name" value="Outer membrane efflux proteins (OEP)"/>
    <property type="match status" value="1"/>
</dbReference>
<keyword evidence="8 9" id="KW-0449">Lipoprotein</keyword>
<keyword evidence="6 9" id="KW-0472">Membrane</keyword>
<gene>
    <name evidence="10" type="ORF">GW587_02520</name>
</gene>
<keyword evidence="7 9" id="KW-0564">Palmitate</keyword>
<dbReference type="Gene3D" id="1.20.1600.10">
    <property type="entry name" value="Outer membrane efflux proteins (OEP)"/>
    <property type="match status" value="1"/>
</dbReference>
<evidence type="ECO:0000256" key="3">
    <source>
        <dbReference type="ARBA" id="ARBA00022452"/>
    </source>
</evidence>
<evidence type="ECO:0000256" key="7">
    <source>
        <dbReference type="ARBA" id="ARBA00023139"/>
    </source>
</evidence>
<evidence type="ECO:0000256" key="8">
    <source>
        <dbReference type="ARBA" id="ARBA00023288"/>
    </source>
</evidence>
<name>A0ABX0FF23_9BURK</name>
<dbReference type="Pfam" id="PF02321">
    <property type="entry name" value="OEP"/>
    <property type="match status" value="2"/>
</dbReference>
<dbReference type="PROSITE" id="PS51318">
    <property type="entry name" value="TAT"/>
    <property type="match status" value="1"/>
</dbReference>
<keyword evidence="4 9" id="KW-0812">Transmembrane</keyword>
<evidence type="ECO:0000256" key="2">
    <source>
        <dbReference type="ARBA" id="ARBA00007613"/>
    </source>
</evidence>
<accession>A0ABX0FF23</accession>
<comment type="caution">
    <text evidence="10">The sequence shown here is derived from an EMBL/GenBank/DDBJ whole genome shotgun (WGS) entry which is preliminary data.</text>
</comment>
<feature type="signal peptide" evidence="9">
    <location>
        <begin position="1"/>
        <end position="25"/>
    </location>
</feature>
<evidence type="ECO:0000256" key="1">
    <source>
        <dbReference type="ARBA" id="ARBA00004370"/>
    </source>
</evidence>
<dbReference type="RefSeq" id="WP_166098129.1">
    <property type="nucleotide sequence ID" value="NZ_JAADJT010000001.1"/>
</dbReference>
<evidence type="ECO:0000256" key="5">
    <source>
        <dbReference type="ARBA" id="ARBA00022729"/>
    </source>
</evidence>